<evidence type="ECO:0000313" key="1">
    <source>
        <dbReference type="EMBL" id="KAB2766812.1"/>
    </source>
</evidence>
<proteinExistence type="predicted"/>
<dbReference type="AlphaFoldDB" id="A0A6L3Z3C9"/>
<comment type="caution">
    <text evidence="1">The sequence shown here is derived from an EMBL/GenBank/DDBJ whole genome shotgun (WGS) entry which is preliminary data.</text>
</comment>
<accession>A0A6L3Z3C9</accession>
<reference evidence="1 2" key="1">
    <citation type="submission" date="2019-09" db="EMBL/GenBank/DDBJ databases">
        <title>Taxonomic organization of the family Brucellaceae based on a phylogenomic approach.</title>
        <authorList>
            <person name="Leclercq S."/>
            <person name="Cloeckaert A."/>
            <person name="Zygmunt M.S."/>
        </authorList>
    </citation>
    <scope>NUCLEOTIDE SEQUENCE [LARGE SCALE GENOMIC DNA]</scope>
    <source>
        <strain evidence="1 2">LMG 3313</strain>
    </source>
</reference>
<protein>
    <recommendedName>
        <fullName evidence="3">Phage-Barnase-EndoU-ColicinE5/D-RelE like nuclease 3 domain-containing protein</fullName>
    </recommendedName>
</protein>
<gene>
    <name evidence="1" type="ORF">F9L04_16205</name>
</gene>
<dbReference type="Proteomes" id="UP000481876">
    <property type="component" value="Unassembled WGS sequence"/>
</dbReference>
<dbReference type="EMBL" id="WBWS01000016">
    <property type="protein sequence ID" value="KAB2766812.1"/>
    <property type="molecule type" value="Genomic_DNA"/>
</dbReference>
<evidence type="ECO:0008006" key="3">
    <source>
        <dbReference type="Google" id="ProtNLM"/>
    </source>
</evidence>
<sequence>MTDQKFRPLTLGQLPVEALKQFGLELTAGHVAFTIPAQKHAFERHPDTYMSCLPFLSQTVTEPTHVGQSPNHTDGGFELVREVTDSGLIVLVAVLIKPTKKGIYLVKSTYPIDYNKLENRVRRGHLVPVQ</sequence>
<evidence type="ECO:0000313" key="2">
    <source>
        <dbReference type="Proteomes" id="UP000481876"/>
    </source>
</evidence>
<dbReference type="RefSeq" id="WP_151663909.1">
    <property type="nucleotide sequence ID" value="NZ_WBWS01000016.1"/>
</dbReference>
<organism evidence="1 2">
    <name type="scientific">Brucella anthropi</name>
    <name type="common">Ochrobactrum anthropi</name>
    <dbReference type="NCBI Taxonomy" id="529"/>
    <lineage>
        <taxon>Bacteria</taxon>
        <taxon>Pseudomonadati</taxon>
        <taxon>Pseudomonadota</taxon>
        <taxon>Alphaproteobacteria</taxon>
        <taxon>Hyphomicrobiales</taxon>
        <taxon>Brucellaceae</taxon>
        <taxon>Brucella/Ochrobactrum group</taxon>
        <taxon>Brucella</taxon>
    </lineage>
</organism>
<name>A0A6L3Z3C9_BRUAN</name>